<feature type="signal peptide" evidence="4">
    <location>
        <begin position="1"/>
        <end position="17"/>
    </location>
</feature>
<dbReference type="GO" id="GO:0004867">
    <property type="term" value="F:serine-type endopeptidase inhibitor activity"/>
    <property type="evidence" value="ECO:0007669"/>
    <property type="project" value="UniProtKB-KW"/>
</dbReference>
<keyword evidence="6" id="KW-1185">Reference proteome</keyword>
<evidence type="ECO:0000256" key="3">
    <source>
        <dbReference type="ARBA" id="ARBA00023157"/>
    </source>
</evidence>
<keyword evidence="1" id="KW-0646">Protease inhibitor</keyword>
<organism evidence="6 7">
    <name type="scientific">Steinernema glaseri</name>
    <dbReference type="NCBI Taxonomy" id="37863"/>
    <lineage>
        <taxon>Eukaryota</taxon>
        <taxon>Metazoa</taxon>
        <taxon>Ecdysozoa</taxon>
        <taxon>Nematoda</taxon>
        <taxon>Chromadorea</taxon>
        <taxon>Rhabditida</taxon>
        <taxon>Tylenchina</taxon>
        <taxon>Panagrolaimomorpha</taxon>
        <taxon>Strongyloidoidea</taxon>
        <taxon>Steinernematidae</taxon>
        <taxon>Steinernema</taxon>
    </lineage>
</organism>
<keyword evidence="2" id="KW-0722">Serine protease inhibitor</keyword>
<dbReference type="Gene3D" id="2.10.25.10">
    <property type="entry name" value="Laminin"/>
    <property type="match status" value="1"/>
</dbReference>
<keyword evidence="3" id="KW-1015">Disulfide bond</keyword>
<feature type="chain" id="PRO_5009311812" evidence="4">
    <location>
        <begin position="18"/>
        <end position="123"/>
    </location>
</feature>
<dbReference type="InterPro" id="IPR051368">
    <property type="entry name" value="SerProtInhib-TIL_Domain"/>
</dbReference>
<dbReference type="InterPro" id="IPR002919">
    <property type="entry name" value="TIL_dom"/>
</dbReference>
<dbReference type="PANTHER" id="PTHR23259">
    <property type="entry name" value="RIDDLE"/>
    <property type="match status" value="1"/>
</dbReference>
<dbReference type="CDD" id="cd19941">
    <property type="entry name" value="TIL"/>
    <property type="match status" value="1"/>
</dbReference>
<feature type="domain" description="TIL" evidence="5">
    <location>
        <begin position="41"/>
        <end position="95"/>
    </location>
</feature>
<dbReference type="InterPro" id="IPR036084">
    <property type="entry name" value="Ser_inhib-like_sf"/>
</dbReference>
<name>A0A1I7Y843_9BILA</name>
<dbReference type="Proteomes" id="UP000095287">
    <property type="component" value="Unplaced"/>
</dbReference>
<protein>
    <submittedName>
        <fullName evidence="7">TIL domain-containing protein</fullName>
    </submittedName>
</protein>
<evidence type="ECO:0000256" key="2">
    <source>
        <dbReference type="ARBA" id="ARBA00022900"/>
    </source>
</evidence>
<proteinExistence type="predicted"/>
<sequence length="123" mass="13916">MKLFFFFVVLALATVSASVWRADISEKHFGKRFRGPVEQDCGENEYFDSRSCSGCDPTCKEKDLTCKDLCFPPRCLCKAGFLRDDERRCIPATECPEVGEYKNGGVISERREKGGYSRFFNGG</sequence>
<dbReference type="PANTHER" id="PTHR23259:SF70">
    <property type="entry name" value="ACCESSORY GLAND PROTEIN ACP62F-RELATED"/>
    <property type="match status" value="1"/>
</dbReference>
<keyword evidence="4" id="KW-0732">Signal</keyword>
<dbReference type="WBParaSite" id="L893_g13440.t1">
    <property type="protein sequence ID" value="L893_g13440.t1"/>
    <property type="gene ID" value="L893_g13440"/>
</dbReference>
<evidence type="ECO:0000256" key="1">
    <source>
        <dbReference type="ARBA" id="ARBA00022690"/>
    </source>
</evidence>
<accession>A0A1I7Y843</accession>
<evidence type="ECO:0000313" key="7">
    <source>
        <dbReference type="WBParaSite" id="L893_g13440.t1"/>
    </source>
</evidence>
<dbReference type="AlphaFoldDB" id="A0A1I7Y843"/>
<evidence type="ECO:0000256" key="4">
    <source>
        <dbReference type="SAM" id="SignalP"/>
    </source>
</evidence>
<dbReference type="Pfam" id="PF01826">
    <property type="entry name" value="TIL"/>
    <property type="match status" value="1"/>
</dbReference>
<reference evidence="7" key="1">
    <citation type="submission" date="2016-11" db="UniProtKB">
        <authorList>
            <consortium name="WormBaseParasite"/>
        </authorList>
    </citation>
    <scope>IDENTIFICATION</scope>
</reference>
<evidence type="ECO:0000313" key="6">
    <source>
        <dbReference type="Proteomes" id="UP000095287"/>
    </source>
</evidence>
<evidence type="ECO:0000259" key="5">
    <source>
        <dbReference type="Pfam" id="PF01826"/>
    </source>
</evidence>
<dbReference type="SUPFAM" id="SSF57567">
    <property type="entry name" value="Serine protease inhibitors"/>
    <property type="match status" value="1"/>
</dbReference>